<reference evidence="2 3" key="1">
    <citation type="journal article" date="2023" name="BMC Biol.">
        <title>The compact genome of the sponge Oopsacas minuta (Hexactinellida) is lacking key metazoan core genes.</title>
        <authorList>
            <person name="Santini S."/>
            <person name="Schenkelaars Q."/>
            <person name="Jourda C."/>
            <person name="Duchesne M."/>
            <person name="Belahbib H."/>
            <person name="Rocher C."/>
            <person name="Selva M."/>
            <person name="Riesgo A."/>
            <person name="Vervoort M."/>
            <person name="Leys S.P."/>
            <person name="Kodjabachian L."/>
            <person name="Le Bivic A."/>
            <person name="Borchiellini C."/>
            <person name="Claverie J.M."/>
            <person name="Renard E."/>
        </authorList>
    </citation>
    <scope>NUCLEOTIDE SEQUENCE [LARGE SCALE GENOMIC DNA]</scope>
    <source>
        <strain evidence="2">SPO-2</strain>
    </source>
</reference>
<comment type="caution">
    <text evidence="2">The sequence shown here is derived from an EMBL/GenBank/DDBJ whole genome shotgun (WGS) entry which is preliminary data.</text>
</comment>
<dbReference type="GO" id="GO:0003676">
    <property type="term" value="F:nucleic acid binding"/>
    <property type="evidence" value="ECO:0007669"/>
    <property type="project" value="InterPro"/>
</dbReference>
<proteinExistence type="predicted"/>
<evidence type="ECO:0000313" key="3">
    <source>
        <dbReference type="Proteomes" id="UP001165289"/>
    </source>
</evidence>
<organism evidence="2 3">
    <name type="scientific">Oopsacas minuta</name>
    <dbReference type="NCBI Taxonomy" id="111878"/>
    <lineage>
        <taxon>Eukaryota</taxon>
        <taxon>Metazoa</taxon>
        <taxon>Porifera</taxon>
        <taxon>Hexactinellida</taxon>
        <taxon>Hexasterophora</taxon>
        <taxon>Lyssacinosida</taxon>
        <taxon>Leucopsacidae</taxon>
        <taxon>Oopsacas</taxon>
    </lineage>
</organism>
<feature type="domain" description="DDE-1" evidence="1">
    <location>
        <begin position="142"/>
        <end position="189"/>
    </location>
</feature>
<evidence type="ECO:0000313" key="2">
    <source>
        <dbReference type="EMBL" id="KAI6652987.1"/>
    </source>
</evidence>
<dbReference type="AlphaFoldDB" id="A0AAV7JVX6"/>
<dbReference type="Pfam" id="PF03184">
    <property type="entry name" value="DDE_1"/>
    <property type="match status" value="1"/>
</dbReference>
<protein>
    <submittedName>
        <fullName evidence="2">Tigger transposable element-derived protein 4</fullName>
    </submittedName>
</protein>
<keyword evidence="3" id="KW-1185">Reference proteome</keyword>
<dbReference type="Proteomes" id="UP001165289">
    <property type="component" value="Unassembled WGS sequence"/>
</dbReference>
<evidence type="ECO:0000259" key="1">
    <source>
        <dbReference type="Pfam" id="PF03184"/>
    </source>
</evidence>
<sequence>MAPAAKRKPISTHEDLDTALLVWFIDAPERSVPIDGNMLMSKINILERYTTFTLFHHVVGYKAGENAIAFLRYSMEKPPLLTHRLHTISSLYKFLQFCLITHFQTTIIVMRLTFSTNVYQNLHINLVRIKMLFVVLSKTNEIYCSCCCNADGSDKVRLTIIGKYANPHPLKDCMRALPVNYRYNTKAWML</sequence>
<gene>
    <name evidence="2" type="ORF">LOD99_4064</name>
</gene>
<dbReference type="InterPro" id="IPR004875">
    <property type="entry name" value="DDE_SF_endonuclease_dom"/>
</dbReference>
<dbReference type="EMBL" id="JAKMXF010000296">
    <property type="protein sequence ID" value="KAI6652987.1"/>
    <property type="molecule type" value="Genomic_DNA"/>
</dbReference>
<accession>A0AAV7JVX6</accession>
<name>A0AAV7JVX6_9METZ</name>